<dbReference type="CDD" id="cd02440">
    <property type="entry name" value="AdoMet_MTases"/>
    <property type="match status" value="1"/>
</dbReference>
<keyword evidence="8" id="KW-1133">Transmembrane helix</keyword>
<dbReference type="Pfam" id="PF09445">
    <property type="entry name" value="Methyltransf_15"/>
    <property type="match status" value="1"/>
</dbReference>
<keyword evidence="8" id="KW-0472">Membrane</keyword>
<evidence type="ECO:0000256" key="4">
    <source>
        <dbReference type="ARBA" id="ARBA00048740"/>
    </source>
</evidence>
<sequence length="439" mass="49954">MALWDTFYKRTYFYNIKTHTSTWDTPLGMEHLVIAGCTESDDSETLKAAEECGTQNNTKPPEETLIEENLEGKQHEEYLSEIGVAVGNLVSDVTTHGEDQSLDHSNECLERSSCNDGVSCCSVSNTQDNIISSNESCIQAAPEVNHTPLENMEIDTSELDTKSDPFESTKSKKVKRRQRQRKLYNEAEDMHFQEVPEVYSATIGKYWCQRYTLFSRYDDGVKMDEEGWFSVTPEAIAQYQAIRCATGVIIDGFTGVGGNAIQFAQNTIIKWIMYISTNISQSCLSFFINSLFLDKCRRCRHVIGIDIDPLKIEYARHNAGIYEVDDQIDFIVGDFFLLAPKLKADTVFLSPPWGGPDYTKATIYDMKTMLRPHDGYTLFKVAKEIASRIVMFLPKNINFNQLAELSLLSCPPWSLEVISIFICFIYFILKCNLQRPQPF</sequence>
<evidence type="ECO:0000256" key="1">
    <source>
        <dbReference type="ARBA" id="ARBA00018517"/>
    </source>
</evidence>
<comment type="catalytic activity">
    <reaction evidence="6">
        <text>a 5'-end (N(7)-methyl 5'-triphosphoguanosine)-ribonucleoside in snRNA + S-adenosyl-L-methionine = a 5'-end (N(2),N(7)-dimethyl 5'-triphosphoguanosine)-ribonucleoside in snRNA + S-adenosyl-L-homocysteine + H(+)</text>
        <dbReference type="Rhea" id="RHEA:78471"/>
        <dbReference type="Rhea" id="RHEA-COMP:19085"/>
        <dbReference type="Rhea" id="RHEA-COMP:19087"/>
        <dbReference type="ChEBI" id="CHEBI:15378"/>
        <dbReference type="ChEBI" id="CHEBI:57856"/>
        <dbReference type="ChEBI" id="CHEBI:59789"/>
        <dbReference type="ChEBI" id="CHEBI:156461"/>
        <dbReference type="ChEBI" id="CHEBI:172880"/>
    </reaction>
    <physiologicalReaction direction="left-to-right" evidence="6">
        <dbReference type="Rhea" id="RHEA:78472"/>
    </physiologicalReaction>
</comment>
<keyword evidence="8" id="KW-0812">Transmembrane</keyword>
<protein>
    <recommendedName>
        <fullName evidence="1">Trimethylguanosine synthase</fullName>
    </recommendedName>
    <alternativeName>
        <fullName evidence="7">Cap-specific guanine-N(2) methyltransferase</fullName>
    </alternativeName>
</protein>
<dbReference type="Gramene" id="C.cajan_37844.t">
    <property type="protein sequence ID" value="C.cajan_37844.t"/>
    <property type="gene ID" value="C.cajan_37844"/>
</dbReference>
<feature type="transmembrane region" description="Helical" evidence="8">
    <location>
        <begin position="413"/>
        <end position="429"/>
    </location>
</feature>
<evidence type="ECO:0000256" key="8">
    <source>
        <dbReference type="SAM" id="Phobius"/>
    </source>
</evidence>
<comment type="catalytic activity">
    <reaction evidence="5">
        <text>a 5'-end (N(2),N(7)-dimethyl 5'-triphosphoguanosine)-ribonucleoside in snRNA + S-adenosyl-L-methionine = a 5'-end (N(2),N(2),N(7)-trimethyl 5'-triphosphoguanosine)-ribonucleoside in snRNA + S-adenosyl-L-homocysteine + H(+)</text>
        <dbReference type="Rhea" id="RHEA:78479"/>
        <dbReference type="Rhea" id="RHEA-COMP:19087"/>
        <dbReference type="Rhea" id="RHEA-COMP:19089"/>
        <dbReference type="ChEBI" id="CHEBI:15378"/>
        <dbReference type="ChEBI" id="CHEBI:57856"/>
        <dbReference type="ChEBI" id="CHEBI:59789"/>
        <dbReference type="ChEBI" id="CHEBI:167623"/>
        <dbReference type="ChEBI" id="CHEBI:172880"/>
    </reaction>
    <physiologicalReaction direction="left-to-right" evidence="5">
        <dbReference type="Rhea" id="RHEA:78480"/>
    </physiologicalReaction>
</comment>
<organism evidence="9 10">
    <name type="scientific">Cajanus cajan</name>
    <name type="common">Pigeon pea</name>
    <name type="synonym">Cajanus indicus</name>
    <dbReference type="NCBI Taxonomy" id="3821"/>
    <lineage>
        <taxon>Eukaryota</taxon>
        <taxon>Viridiplantae</taxon>
        <taxon>Streptophyta</taxon>
        <taxon>Embryophyta</taxon>
        <taxon>Tracheophyta</taxon>
        <taxon>Spermatophyta</taxon>
        <taxon>Magnoliopsida</taxon>
        <taxon>eudicotyledons</taxon>
        <taxon>Gunneridae</taxon>
        <taxon>Pentapetalae</taxon>
        <taxon>rosids</taxon>
        <taxon>fabids</taxon>
        <taxon>Fabales</taxon>
        <taxon>Fabaceae</taxon>
        <taxon>Papilionoideae</taxon>
        <taxon>50 kb inversion clade</taxon>
        <taxon>NPAAA clade</taxon>
        <taxon>indigoferoid/millettioid clade</taxon>
        <taxon>Phaseoleae</taxon>
        <taxon>Cajanus</taxon>
    </lineage>
</organism>
<evidence type="ECO:0000313" key="10">
    <source>
        <dbReference type="Proteomes" id="UP000075243"/>
    </source>
</evidence>
<dbReference type="GO" id="GO:0009409">
    <property type="term" value="P:response to cold"/>
    <property type="evidence" value="ECO:0007669"/>
    <property type="project" value="EnsemblPlants"/>
</dbReference>
<dbReference type="GO" id="GO:0005634">
    <property type="term" value="C:nucleus"/>
    <property type="evidence" value="ECO:0007669"/>
    <property type="project" value="EnsemblPlants"/>
</dbReference>
<evidence type="ECO:0000256" key="5">
    <source>
        <dbReference type="ARBA" id="ARBA00048763"/>
    </source>
</evidence>
<dbReference type="Gene3D" id="2.20.70.10">
    <property type="match status" value="1"/>
</dbReference>
<dbReference type="CDD" id="cd00201">
    <property type="entry name" value="WW"/>
    <property type="match status" value="1"/>
</dbReference>
<reference evidence="9" key="1">
    <citation type="journal article" date="2012" name="Nat. Biotechnol.">
        <title>Draft genome sequence of pigeonpea (Cajanus cajan), an orphan legume crop of resource-poor farmers.</title>
        <authorList>
            <person name="Varshney R.K."/>
            <person name="Chen W."/>
            <person name="Li Y."/>
            <person name="Bharti A.K."/>
            <person name="Saxena R.K."/>
            <person name="Schlueter J.A."/>
            <person name="Donoghue M.T."/>
            <person name="Azam S."/>
            <person name="Fan G."/>
            <person name="Whaley A.M."/>
            <person name="Farmer A.D."/>
            <person name="Sheridan J."/>
            <person name="Iwata A."/>
            <person name="Tuteja R."/>
            <person name="Penmetsa R.V."/>
            <person name="Wu W."/>
            <person name="Upadhyaya H.D."/>
            <person name="Yang S.P."/>
            <person name="Shah T."/>
            <person name="Saxena K.B."/>
            <person name="Michael T."/>
            <person name="McCombie W.R."/>
            <person name="Yang B."/>
            <person name="Zhang G."/>
            <person name="Yang H."/>
            <person name="Wang J."/>
            <person name="Spillane C."/>
            <person name="Cook D.R."/>
            <person name="May G.D."/>
            <person name="Xu X."/>
            <person name="Jackson S.A."/>
        </authorList>
    </citation>
    <scope>NUCLEOTIDE SEQUENCE [LARGE SCALE GENOMIC DNA]</scope>
</reference>
<evidence type="ECO:0000256" key="6">
    <source>
        <dbReference type="ARBA" id="ARBA00049075"/>
    </source>
</evidence>
<dbReference type="PANTHER" id="PTHR14741:SF32">
    <property type="entry name" value="TRIMETHYLGUANOSINE SYNTHASE"/>
    <property type="match status" value="1"/>
</dbReference>
<evidence type="ECO:0000256" key="2">
    <source>
        <dbReference type="ARBA" id="ARBA00025783"/>
    </source>
</evidence>
<accession>A0A151QZE3</accession>
<dbReference type="Proteomes" id="UP000075243">
    <property type="component" value="Unassembled WGS sequence"/>
</dbReference>
<dbReference type="AlphaFoldDB" id="A0A151QZE3"/>
<dbReference type="SUPFAM" id="SSF53335">
    <property type="entry name" value="S-adenosyl-L-methionine-dependent methyltransferases"/>
    <property type="match status" value="1"/>
</dbReference>
<comment type="catalytic activity">
    <reaction evidence="3">
        <text>a 5'-end (N(2),N(7)-dimethyl 5'-triphosphoguanosine)-ribonucleoside in snoRNA + S-adenosyl-L-methionine = a 5'-end (N(2),N(2),N(7)-trimethyl 5'-triphosphoguanosine)-ribonucleoside in snoRNA + S-adenosyl-L-homocysteine + H(+)</text>
        <dbReference type="Rhea" id="RHEA:78507"/>
        <dbReference type="Rhea" id="RHEA-COMP:19088"/>
        <dbReference type="Rhea" id="RHEA-COMP:19090"/>
        <dbReference type="ChEBI" id="CHEBI:15378"/>
        <dbReference type="ChEBI" id="CHEBI:57856"/>
        <dbReference type="ChEBI" id="CHEBI:59789"/>
        <dbReference type="ChEBI" id="CHEBI:167623"/>
        <dbReference type="ChEBI" id="CHEBI:172880"/>
    </reaction>
    <physiologicalReaction direction="left-to-right" evidence="3">
        <dbReference type="Rhea" id="RHEA:78508"/>
    </physiologicalReaction>
</comment>
<evidence type="ECO:0000313" key="9">
    <source>
        <dbReference type="EMBL" id="KYP35684.1"/>
    </source>
</evidence>
<keyword evidence="10" id="KW-1185">Reference proteome</keyword>
<dbReference type="InterPro" id="IPR029063">
    <property type="entry name" value="SAM-dependent_MTases_sf"/>
</dbReference>
<proteinExistence type="inferred from homology"/>
<dbReference type="InterPro" id="IPR019012">
    <property type="entry name" value="RNA_cap_Gua-N2-MeTrfase"/>
</dbReference>
<dbReference type="EMBL" id="KQ484337">
    <property type="protein sequence ID" value="KYP35684.1"/>
    <property type="molecule type" value="Genomic_DNA"/>
</dbReference>
<dbReference type="GO" id="GO:0071164">
    <property type="term" value="F:RNA cap trimethylguanosine synthase activity"/>
    <property type="evidence" value="ECO:0007669"/>
    <property type="project" value="EnsemblPlants"/>
</dbReference>
<gene>
    <name evidence="9" type="ORF">KK1_043273</name>
</gene>
<dbReference type="PANTHER" id="PTHR14741">
    <property type="entry name" value="S-ADENOSYLMETHIONINE-DEPENDENT METHYLTRANSFERASE RELATED"/>
    <property type="match status" value="1"/>
</dbReference>
<evidence type="ECO:0000256" key="3">
    <source>
        <dbReference type="ARBA" id="ARBA00047418"/>
    </source>
</evidence>
<dbReference type="InterPro" id="IPR001202">
    <property type="entry name" value="WW_dom"/>
</dbReference>
<name>A0A151QZE3_CAJCA</name>
<dbReference type="Gene3D" id="3.40.50.150">
    <property type="entry name" value="Vaccinia Virus protein VP39"/>
    <property type="match status" value="1"/>
</dbReference>
<comment type="catalytic activity">
    <reaction evidence="4">
        <text>a 5'-end (N(7)-methyl 5'-triphosphoguanosine)-ribonucleoside in snoRNA + S-adenosyl-L-methionine = a 5'-end (N(2),N(7)-dimethyl 5'-triphosphoguanosine)-ribonucleoside in snoRNA + S-adenosyl-L-homocysteine + H(+)</text>
        <dbReference type="Rhea" id="RHEA:78475"/>
        <dbReference type="Rhea" id="RHEA-COMP:19086"/>
        <dbReference type="Rhea" id="RHEA-COMP:19088"/>
        <dbReference type="ChEBI" id="CHEBI:15378"/>
        <dbReference type="ChEBI" id="CHEBI:57856"/>
        <dbReference type="ChEBI" id="CHEBI:59789"/>
        <dbReference type="ChEBI" id="CHEBI:156461"/>
        <dbReference type="ChEBI" id="CHEBI:172880"/>
    </reaction>
    <physiologicalReaction direction="left-to-right" evidence="4">
        <dbReference type="Rhea" id="RHEA:78476"/>
    </physiologicalReaction>
</comment>
<evidence type="ECO:0000256" key="7">
    <source>
        <dbReference type="ARBA" id="ARBA00049790"/>
    </source>
</evidence>
<dbReference type="STRING" id="3821.A0A151QZE3"/>
<comment type="similarity">
    <text evidence="2">Belongs to the methyltransferase superfamily. Trimethylguanosine synthase family.</text>
</comment>